<keyword evidence="1" id="KW-0472">Membrane</keyword>
<sequence length="357" mass="41646">MGRILATKQNTFNNIKKKIYLATIPIIILATISGLLHDSVAPMQYYSLLALVIWLIIFLGVTLFFNRLIPLFELITFIFLIIYHNVRFYLLLSDGIFLTDYNVIDIYVFWYPIFYIFIFLIFRHTKALIVSFILYALSITVGIFVYSFYSIENIGDNFTLIHLYLSNLVIIVALYVLLSIVESYNKSRDFEKMAYTDLLTEIYNRRKLYDLINTEISNKKNFQNGSSVIIFDIDNFKKINDKYGHMAGDHVLIEFSRIVQNIVTDNEHFGRWGGEEFLILCPKKDKNQAKELAEKLREKTEKHHFQYVNTVTASFGITQFQKGDNISSLINRADLALYTSKQNGRNQVTIYEDPDSH</sequence>
<dbReference type="RefSeq" id="WP_217065552.1">
    <property type="nucleotide sequence ID" value="NZ_JAHQCS010000077.1"/>
</dbReference>
<gene>
    <name evidence="3" type="ORF">KS419_07585</name>
</gene>
<dbReference type="NCBIfam" id="TIGR00254">
    <property type="entry name" value="GGDEF"/>
    <property type="match status" value="1"/>
</dbReference>
<feature type="domain" description="GGDEF" evidence="2">
    <location>
        <begin position="224"/>
        <end position="353"/>
    </location>
</feature>
<feature type="transmembrane region" description="Helical" evidence="1">
    <location>
        <begin position="161"/>
        <end position="181"/>
    </location>
</feature>
<feature type="transmembrane region" description="Helical" evidence="1">
    <location>
        <begin position="104"/>
        <end position="122"/>
    </location>
</feature>
<protein>
    <submittedName>
        <fullName evidence="3">Diguanylate cyclase</fullName>
        <ecNumber evidence="3">2.7.7.65</ecNumber>
    </submittedName>
</protein>
<dbReference type="PANTHER" id="PTHR45138:SF9">
    <property type="entry name" value="DIGUANYLATE CYCLASE DGCM-RELATED"/>
    <property type="match status" value="1"/>
</dbReference>
<dbReference type="SMART" id="SM00267">
    <property type="entry name" value="GGDEF"/>
    <property type="match status" value="1"/>
</dbReference>
<evidence type="ECO:0000259" key="2">
    <source>
        <dbReference type="PROSITE" id="PS50887"/>
    </source>
</evidence>
<dbReference type="PANTHER" id="PTHR45138">
    <property type="entry name" value="REGULATORY COMPONENTS OF SENSORY TRANSDUCTION SYSTEM"/>
    <property type="match status" value="1"/>
</dbReference>
<feature type="transmembrane region" description="Helical" evidence="1">
    <location>
        <begin position="20"/>
        <end position="37"/>
    </location>
</feature>
<reference evidence="3 4" key="1">
    <citation type="submission" date="2021-06" db="EMBL/GenBank/DDBJ databases">
        <title>Bacillus sp. RD4P76, an endophyte from a halophyte.</title>
        <authorList>
            <person name="Sun J.-Q."/>
        </authorList>
    </citation>
    <scope>NUCLEOTIDE SEQUENCE [LARGE SCALE GENOMIC DNA]</scope>
    <source>
        <strain evidence="3 4">CGMCC 1.15917</strain>
    </source>
</reference>
<proteinExistence type="predicted"/>
<evidence type="ECO:0000313" key="4">
    <source>
        <dbReference type="Proteomes" id="UP000784880"/>
    </source>
</evidence>
<dbReference type="InterPro" id="IPR000160">
    <property type="entry name" value="GGDEF_dom"/>
</dbReference>
<dbReference type="CDD" id="cd01949">
    <property type="entry name" value="GGDEF"/>
    <property type="match status" value="1"/>
</dbReference>
<dbReference type="EMBL" id="JAHQCS010000077">
    <property type="protein sequence ID" value="MBU9711593.1"/>
    <property type="molecule type" value="Genomic_DNA"/>
</dbReference>
<evidence type="ECO:0000313" key="3">
    <source>
        <dbReference type="EMBL" id="MBU9711593.1"/>
    </source>
</evidence>
<keyword evidence="1" id="KW-1133">Transmembrane helix</keyword>
<dbReference type="GO" id="GO:0052621">
    <property type="term" value="F:diguanylate cyclase activity"/>
    <property type="evidence" value="ECO:0007669"/>
    <property type="project" value="UniProtKB-EC"/>
</dbReference>
<evidence type="ECO:0000256" key="1">
    <source>
        <dbReference type="SAM" id="Phobius"/>
    </source>
</evidence>
<feature type="transmembrane region" description="Helical" evidence="1">
    <location>
        <begin position="71"/>
        <end position="92"/>
    </location>
</feature>
<dbReference type="InterPro" id="IPR050469">
    <property type="entry name" value="Diguanylate_Cyclase"/>
</dbReference>
<keyword evidence="1" id="KW-0812">Transmembrane</keyword>
<feature type="transmembrane region" description="Helical" evidence="1">
    <location>
        <begin position="129"/>
        <end position="149"/>
    </location>
</feature>
<comment type="caution">
    <text evidence="3">The sequence shown here is derived from an EMBL/GenBank/DDBJ whole genome shotgun (WGS) entry which is preliminary data.</text>
</comment>
<keyword evidence="3" id="KW-0808">Transferase</keyword>
<keyword evidence="4" id="KW-1185">Reference proteome</keyword>
<feature type="transmembrane region" description="Helical" evidence="1">
    <location>
        <begin position="43"/>
        <end position="64"/>
    </location>
</feature>
<organism evidence="3 4">
    <name type="scientific">Evansella tamaricis</name>
    <dbReference type="NCBI Taxonomy" id="2069301"/>
    <lineage>
        <taxon>Bacteria</taxon>
        <taxon>Bacillati</taxon>
        <taxon>Bacillota</taxon>
        <taxon>Bacilli</taxon>
        <taxon>Bacillales</taxon>
        <taxon>Bacillaceae</taxon>
        <taxon>Evansella</taxon>
    </lineage>
</organism>
<name>A0ABS6JGY5_9BACI</name>
<dbReference type="Pfam" id="PF00990">
    <property type="entry name" value="GGDEF"/>
    <property type="match status" value="1"/>
</dbReference>
<accession>A0ABS6JGY5</accession>
<dbReference type="Proteomes" id="UP000784880">
    <property type="component" value="Unassembled WGS sequence"/>
</dbReference>
<dbReference type="PROSITE" id="PS50887">
    <property type="entry name" value="GGDEF"/>
    <property type="match status" value="1"/>
</dbReference>
<dbReference type="EC" id="2.7.7.65" evidence="3"/>
<keyword evidence="3" id="KW-0548">Nucleotidyltransferase</keyword>